<feature type="non-terminal residue" evidence="1">
    <location>
        <position position="1"/>
    </location>
</feature>
<dbReference type="AlphaFoldDB" id="A0A0K2T8V0"/>
<sequence length="212" mass="24731">QKKSNKTFFNTKVTDSALIEMTKLYQLSLFYFLSILHLVPAPVPRCSPFIIINKLAEFSNVLSDSNPYFPVPPCEYGGPGNAIRYGDYESVFVLARPDLIPRHNFYELIWFMKYGASRFGRILNGEQKFIADGNILQEGYKHYTPYVRTKQIGTNTYRNPIIINDERLYNKVVGNRIQWLLNRNRNRQQSHNHKSGGGTYEYTKPTHVRYIH</sequence>
<accession>A0A0K2T8V0</accession>
<dbReference type="OrthoDB" id="6374346at2759"/>
<reference evidence="1" key="1">
    <citation type="submission" date="2014-05" db="EMBL/GenBank/DDBJ databases">
        <authorList>
            <person name="Chronopoulou M."/>
        </authorList>
    </citation>
    <scope>NUCLEOTIDE SEQUENCE</scope>
    <source>
        <tissue evidence="1">Whole organism</tissue>
    </source>
</reference>
<proteinExistence type="predicted"/>
<organism evidence="1">
    <name type="scientific">Lepeophtheirus salmonis</name>
    <name type="common">Salmon louse</name>
    <name type="synonym">Caligus salmonis</name>
    <dbReference type="NCBI Taxonomy" id="72036"/>
    <lineage>
        <taxon>Eukaryota</taxon>
        <taxon>Metazoa</taxon>
        <taxon>Ecdysozoa</taxon>
        <taxon>Arthropoda</taxon>
        <taxon>Crustacea</taxon>
        <taxon>Multicrustacea</taxon>
        <taxon>Hexanauplia</taxon>
        <taxon>Copepoda</taxon>
        <taxon>Siphonostomatoida</taxon>
        <taxon>Caligidae</taxon>
        <taxon>Lepeophtheirus</taxon>
    </lineage>
</organism>
<protein>
    <submittedName>
        <fullName evidence="1">Uncharacterized protein</fullName>
    </submittedName>
</protein>
<evidence type="ECO:0000313" key="1">
    <source>
        <dbReference type="EMBL" id="CDW21881.1"/>
    </source>
</evidence>
<dbReference type="EMBL" id="HACA01004520">
    <property type="protein sequence ID" value="CDW21881.1"/>
    <property type="molecule type" value="Transcribed_RNA"/>
</dbReference>
<name>A0A0K2T8V0_LEPSM</name>